<dbReference type="Proteomes" id="UP000050360">
    <property type="component" value="Unassembled WGS sequence"/>
</dbReference>
<accession>A0A0N8KQ53</accession>
<gene>
    <name evidence="1" type="ORF">MPEBLZ_04270</name>
</gene>
<comment type="caution">
    <text evidence="1">The sequence shown here is derived from an EMBL/GenBank/DDBJ whole genome shotgun (WGS) entry which is preliminary data.</text>
</comment>
<proteinExistence type="predicted"/>
<reference evidence="1 2" key="1">
    <citation type="submission" date="2015-09" db="EMBL/GenBank/DDBJ databases">
        <title>A metagenomics-based metabolic model of nitrate-dependent anaerobic oxidation of methane by Methanoperedens-like archaea.</title>
        <authorList>
            <person name="Arshad A."/>
            <person name="Speth D.R."/>
            <person name="De Graaf R.M."/>
            <person name="Op Den Camp H.J."/>
            <person name="Jetten M.S."/>
            <person name="Welte C.U."/>
        </authorList>
    </citation>
    <scope>NUCLEOTIDE SEQUENCE [LARGE SCALE GENOMIC DNA]</scope>
</reference>
<protein>
    <submittedName>
        <fullName evidence="1">Uncharacterized protein</fullName>
    </submittedName>
</protein>
<evidence type="ECO:0000313" key="2">
    <source>
        <dbReference type="Proteomes" id="UP000050360"/>
    </source>
</evidence>
<name>A0A0N8KQ53_9EURY</name>
<dbReference type="AlphaFoldDB" id="A0A0N8KQ53"/>
<evidence type="ECO:0000313" key="1">
    <source>
        <dbReference type="EMBL" id="KPQ41178.1"/>
    </source>
</evidence>
<sequence length="205" mass="23995">MQLFIYDTMKRINRKNTVIILAFSLLIAINIPFKTALPYSDTEYYTFEEPYTDFNYYNYTVNESYIAEVPLDYIIMDAQYADSALSSPSYVWVIIKNNDTINGNFNVDFYITTKKGILIPSVTKLSSTGNYISSGETKTIKLSYNETITEFKYDIIPPTKEVTKYRNVTMKRTETKYRTIQKSRDVIKFKNESMSVLQRLFPYII</sequence>
<dbReference type="PATRIC" id="fig|1719120.3.peg.4662"/>
<dbReference type="EMBL" id="LKCM01000416">
    <property type="protein sequence ID" value="KPQ41178.1"/>
    <property type="molecule type" value="Genomic_DNA"/>
</dbReference>
<organism evidence="1 2">
    <name type="scientific">Candidatus Methanoperedens nitratireducens</name>
    <dbReference type="NCBI Taxonomy" id="1392998"/>
    <lineage>
        <taxon>Archaea</taxon>
        <taxon>Methanobacteriati</taxon>
        <taxon>Methanobacteriota</taxon>
        <taxon>Stenosarchaea group</taxon>
        <taxon>Methanomicrobia</taxon>
        <taxon>Methanosarcinales</taxon>
        <taxon>ANME-2 cluster</taxon>
        <taxon>Candidatus Methanoperedentaceae</taxon>
        <taxon>Candidatus Methanoperedens</taxon>
    </lineage>
</organism>